<keyword evidence="1" id="KW-0479">Metal-binding</keyword>
<dbReference type="EMBL" id="NMPR01000190">
    <property type="protein sequence ID" value="KAA8628347.1"/>
    <property type="molecule type" value="Genomic_DNA"/>
</dbReference>
<dbReference type="CDD" id="cd12148">
    <property type="entry name" value="fungal_TF_MHR"/>
    <property type="match status" value="1"/>
</dbReference>
<dbReference type="GO" id="GO:0003677">
    <property type="term" value="F:DNA binding"/>
    <property type="evidence" value="ECO:0007669"/>
    <property type="project" value="InterPro"/>
</dbReference>
<reference evidence="5 6" key="1">
    <citation type="submission" date="2017-07" db="EMBL/GenBank/DDBJ databases">
        <title>Genome sequence of the Sordaria macrospora wild type strain R19027.</title>
        <authorList>
            <person name="Nowrousian M."/>
            <person name="Teichert I."/>
            <person name="Kueck U."/>
        </authorList>
    </citation>
    <scope>NUCLEOTIDE SEQUENCE [LARGE SCALE GENOMIC DNA]</scope>
    <source>
        <strain evidence="5 6">R19027</strain>
        <tissue evidence="5">Mycelium</tissue>
    </source>
</reference>
<dbReference type="SMART" id="SM00066">
    <property type="entry name" value="GAL4"/>
    <property type="match status" value="1"/>
</dbReference>
<evidence type="ECO:0000256" key="1">
    <source>
        <dbReference type="ARBA" id="ARBA00022723"/>
    </source>
</evidence>
<protein>
    <recommendedName>
        <fullName evidence="4">Zn(2)-C6 fungal-type domain-containing protein</fullName>
    </recommendedName>
</protein>
<feature type="compositionally biased region" description="Polar residues" evidence="3">
    <location>
        <begin position="588"/>
        <end position="601"/>
    </location>
</feature>
<dbReference type="PROSITE" id="PS50048">
    <property type="entry name" value="ZN2_CY6_FUNGAL_2"/>
    <property type="match status" value="1"/>
</dbReference>
<dbReference type="CDD" id="cd00067">
    <property type="entry name" value="GAL4"/>
    <property type="match status" value="1"/>
</dbReference>
<name>A0A8S8ZCH0_SORMA</name>
<dbReference type="VEuPathDB" id="FungiDB:SMAC_08231"/>
<dbReference type="VEuPathDB" id="FungiDB:SMAC_08230"/>
<dbReference type="InterPro" id="IPR036864">
    <property type="entry name" value="Zn2-C6_fun-type_DNA-bd_sf"/>
</dbReference>
<dbReference type="InterPro" id="IPR007219">
    <property type="entry name" value="XnlR_reg_dom"/>
</dbReference>
<dbReference type="Proteomes" id="UP000433876">
    <property type="component" value="Unassembled WGS sequence"/>
</dbReference>
<feature type="region of interest" description="Disordered" evidence="3">
    <location>
        <begin position="523"/>
        <end position="564"/>
    </location>
</feature>
<dbReference type="Pfam" id="PF00172">
    <property type="entry name" value="Zn_clus"/>
    <property type="match status" value="1"/>
</dbReference>
<dbReference type="AlphaFoldDB" id="A0A8S8ZCH0"/>
<feature type="region of interest" description="Disordered" evidence="3">
    <location>
        <begin position="582"/>
        <end position="604"/>
    </location>
</feature>
<evidence type="ECO:0000313" key="5">
    <source>
        <dbReference type="EMBL" id="KAA8628347.1"/>
    </source>
</evidence>
<dbReference type="SUPFAM" id="SSF57701">
    <property type="entry name" value="Zn2/Cys6 DNA-binding domain"/>
    <property type="match status" value="1"/>
</dbReference>
<evidence type="ECO:0000256" key="3">
    <source>
        <dbReference type="SAM" id="MobiDB-lite"/>
    </source>
</evidence>
<dbReference type="InterPro" id="IPR001138">
    <property type="entry name" value="Zn2Cys6_DnaBD"/>
</dbReference>
<feature type="domain" description="Zn(2)-C6 fungal-type" evidence="4">
    <location>
        <begin position="8"/>
        <end position="37"/>
    </location>
</feature>
<dbReference type="PANTHER" id="PTHR31668:SF20">
    <property type="entry name" value="ZN(II)2CYS6 TRANSCRIPTION FACTOR (EUROFUNG)"/>
    <property type="match status" value="1"/>
</dbReference>
<feature type="region of interest" description="Disordered" evidence="3">
    <location>
        <begin position="738"/>
        <end position="763"/>
    </location>
</feature>
<keyword evidence="2" id="KW-0539">Nucleus</keyword>
<dbReference type="Pfam" id="PF04082">
    <property type="entry name" value="Fungal_trans"/>
    <property type="match status" value="1"/>
</dbReference>
<accession>A0A8S8ZCH0</accession>
<feature type="compositionally biased region" description="Low complexity" evidence="3">
    <location>
        <begin position="752"/>
        <end position="763"/>
    </location>
</feature>
<dbReference type="SMART" id="SM00906">
    <property type="entry name" value="Fungal_trans"/>
    <property type="match status" value="1"/>
</dbReference>
<dbReference type="GO" id="GO:0008270">
    <property type="term" value="F:zinc ion binding"/>
    <property type="evidence" value="ECO:0007669"/>
    <property type="project" value="InterPro"/>
</dbReference>
<evidence type="ECO:0000313" key="6">
    <source>
        <dbReference type="Proteomes" id="UP000433876"/>
    </source>
</evidence>
<dbReference type="Gene3D" id="4.10.240.10">
    <property type="entry name" value="Zn(2)-C6 fungal-type DNA-binding domain"/>
    <property type="match status" value="1"/>
</dbReference>
<feature type="compositionally biased region" description="Polar residues" evidence="3">
    <location>
        <begin position="529"/>
        <end position="558"/>
    </location>
</feature>
<dbReference type="PANTHER" id="PTHR31668">
    <property type="entry name" value="GLUCOSE TRANSPORT TRANSCRIPTION REGULATOR RGT1-RELATED-RELATED"/>
    <property type="match status" value="1"/>
</dbReference>
<gene>
    <name evidence="5" type="ORF">SMACR_08230</name>
</gene>
<sequence>MSTAVKRACDACHRRKVKCDGINPCRNCHASQLTCTYNAIPQKKGPKGSRAKVISELRHQRRQTSLSAKVQNRLNGINSPPSSPNLAPSPGLLTNDMVKECIEFFFTNMYTMMPILNRQRLEQQALYVDQSLDTYCVLTALCAFMFLQPGMPMPGGDPYSFDNMPGSQHISSTLLLEETLRVRKAFEYSDNPSLNTLVTSYFLFACFHGLDMHEKAWFHLREATTMAHISGMNKEDTYSQTQYDIIESSRRRRLYWLLFATERAYALQRRRPLTLEATINRPTINDDNTELLPHQLNGFFQKVNLFRAFDNSLLPLWNKTRDECASYFSGLQKSFDDVLPPFLRDEDTQLNEMQMNQQWIKNTSWQLTVASGNSNEAGLPYPYPVDIANDLLPMVANFPGNLGLPGLTLIEKLLGITGTLTDVLSNQPSRRMPFKVGPREQLHQVLNVLSVLRSGDHRFLPLLLGKIHDFIPTLANPMLQFAPEQPNFGLPPCNIDIFDGFGNAGMGQPACFDYDDNKFGLPRMDELSNDSGSPNGGHSNNDMSSPYGNSPSIMSPTGQMDMHHGLPADFTTMPEMVMSPISHGPPTSLGTPNGMTGQQSQHGHHPSIPAFANINQMQGINTGNITSAPNLSMPQQMHIGQGINPGINGATNNGIGNGMNNGINNNGMSNTMNNPMDPQAMNMGRPPPPQRATSFAMGPGHGQPGGPQQLRTVGDFQALQRANTDMPMGGTMNSLGINTHSMGGNPMDYNSLQQQQLGQVQHR</sequence>
<comment type="caution">
    <text evidence="5">The sequence shown here is derived from an EMBL/GenBank/DDBJ whole genome shotgun (WGS) entry which is preliminary data.</text>
</comment>
<organism evidence="5 6">
    <name type="scientific">Sordaria macrospora</name>
    <dbReference type="NCBI Taxonomy" id="5147"/>
    <lineage>
        <taxon>Eukaryota</taxon>
        <taxon>Fungi</taxon>
        <taxon>Dikarya</taxon>
        <taxon>Ascomycota</taxon>
        <taxon>Pezizomycotina</taxon>
        <taxon>Sordariomycetes</taxon>
        <taxon>Sordariomycetidae</taxon>
        <taxon>Sordariales</taxon>
        <taxon>Sordariaceae</taxon>
        <taxon>Sordaria</taxon>
    </lineage>
</organism>
<dbReference type="InterPro" id="IPR050797">
    <property type="entry name" value="Carb_Metab_Trans_Reg"/>
</dbReference>
<dbReference type="GO" id="GO:0000981">
    <property type="term" value="F:DNA-binding transcription factor activity, RNA polymerase II-specific"/>
    <property type="evidence" value="ECO:0007669"/>
    <property type="project" value="InterPro"/>
</dbReference>
<evidence type="ECO:0000256" key="2">
    <source>
        <dbReference type="ARBA" id="ARBA00023242"/>
    </source>
</evidence>
<proteinExistence type="predicted"/>
<evidence type="ECO:0000259" key="4">
    <source>
        <dbReference type="PROSITE" id="PS50048"/>
    </source>
</evidence>
<dbReference type="PROSITE" id="PS00463">
    <property type="entry name" value="ZN2_CY6_FUNGAL_1"/>
    <property type="match status" value="1"/>
</dbReference>
<dbReference type="GO" id="GO:0006351">
    <property type="term" value="P:DNA-templated transcription"/>
    <property type="evidence" value="ECO:0007669"/>
    <property type="project" value="InterPro"/>
</dbReference>